<dbReference type="Proteomes" id="UP000288805">
    <property type="component" value="Unassembled WGS sequence"/>
</dbReference>
<dbReference type="AlphaFoldDB" id="A0A438EQA4"/>
<protein>
    <submittedName>
        <fullName evidence="2">Uncharacterized protein</fullName>
    </submittedName>
</protein>
<dbReference type="EMBL" id="QGNW01001216">
    <property type="protein sequence ID" value="RVW49936.1"/>
    <property type="molecule type" value="Genomic_DNA"/>
</dbReference>
<dbReference type="PANTHER" id="PTHR34427">
    <property type="entry name" value="DUF4283 DOMAIN PROTEIN"/>
    <property type="match status" value="1"/>
</dbReference>
<feature type="signal peptide" evidence="1">
    <location>
        <begin position="1"/>
        <end position="28"/>
    </location>
</feature>
<organism evidence="2 3">
    <name type="scientific">Vitis vinifera</name>
    <name type="common">Grape</name>
    <dbReference type="NCBI Taxonomy" id="29760"/>
    <lineage>
        <taxon>Eukaryota</taxon>
        <taxon>Viridiplantae</taxon>
        <taxon>Streptophyta</taxon>
        <taxon>Embryophyta</taxon>
        <taxon>Tracheophyta</taxon>
        <taxon>Spermatophyta</taxon>
        <taxon>Magnoliopsida</taxon>
        <taxon>eudicotyledons</taxon>
        <taxon>Gunneridae</taxon>
        <taxon>Pentapetalae</taxon>
        <taxon>rosids</taxon>
        <taxon>Vitales</taxon>
        <taxon>Vitaceae</taxon>
        <taxon>Viteae</taxon>
        <taxon>Vitis</taxon>
    </lineage>
</organism>
<name>A0A438EQA4_VITVI</name>
<accession>A0A438EQA4</accession>
<proteinExistence type="predicted"/>
<comment type="caution">
    <text evidence="2">The sequence shown here is derived from an EMBL/GenBank/DDBJ whole genome shotgun (WGS) entry which is preliminary data.</text>
</comment>
<evidence type="ECO:0000313" key="3">
    <source>
        <dbReference type="Proteomes" id="UP000288805"/>
    </source>
</evidence>
<gene>
    <name evidence="2" type="ORF">CK203_091789</name>
</gene>
<sequence length="987" mass="111502">MLSFVDMGPGWWWTCLIDWTCLPVETAATSAAIPFLDGLETPPRTLLQRAGLELMDMMAVYQEGAYEHKAKSMMGESSCFFLIDSKSFELWVDWTKGRGEVQIVEKGKGFRRWIKASRGVVVWILKSLEVCCKWRGKKLFKGDVNDQEGFDLLGWDFMRRKLKELAKIGDDSKIGAEVSYTYGGGHGPSLVKIGLSFVDGTKSKAKRRSEEVWVEVGNEAYSSKLKDLSRYLVGRWDIEEEAAPDLRVVEIGQTPIGVSVVKMEFQRDVSWVRIPGLPLQFWSMEFFKMVGDVCGGFVVVDEETKEPRYRKGARILVKKNGKEVVTDLKPQRGVEPVSKVPFEQEEGGCDSRTVVRVERELYGKGTLAAGVGVRVNGLESRIPEEKARQIDCEGLVSLQEEAGLVKETSDVTKNGVSELVRLDGKKFFGGGRGPEGGQGGQISKWAEQVSTDSLGGPSSTRKPSLHRAKFSFKKVGLGFSNKVGRWAVSIRPNRKKGLKKGLAQASLLGLSFFESREFKSELPKPVSAGEISEQEASPLDQGLSLLPLKSYISGMFPIACSPALGGGCPGNLLAFLLLLFRGWGILWGTRGQGSLRGRLKTLWSLSCCFVWFSRMDDPSPLSGFEEDILRILKEIENRRCFIKKPNESKRGMLSGSRKDRELKKLISIINYDGLAGREAEKGELGRQIVVVPYEAYRLLSWNVRGMHDPDKMMVIKFMEFGLGVFRCKGSAGGVLVMWDKRVLEGLKVEVEGFNVVRFPIETSNGRQIHLVRWTVICKDKRHGGLVLRHLKDFNHALLGKWLWRFPLERESFWRKVIVGKFGKEEGGWTTREWLIFGGDKEVVVGVGRCTLEDPSKIGNWRRCSLCKENEESADHILIHCGKTRELWTLLLSSFGVVWVFSASVRNLLLEWKIEGLGKKRRAVWRLAPICLFWCIWGERNQRTFQEEETSDTCLRNLFFRSLLEWSQQFLDLDYLSFLNFFGDWLVG</sequence>
<reference evidence="2 3" key="1">
    <citation type="journal article" date="2018" name="PLoS Genet.">
        <title>Population sequencing reveals clonal diversity and ancestral inbreeding in the grapevine cultivar Chardonnay.</title>
        <authorList>
            <person name="Roach M.J."/>
            <person name="Johnson D.L."/>
            <person name="Bohlmann J."/>
            <person name="van Vuuren H.J."/>
            <person name="Jones S.J."/>
            <person name="Pretorius I.S."/>
            <person name="Schmidt S.A."/>
            <person name="Borneman A.R."/>
        </authorList>
    </citation>
    <scope>NUCLEOTIDE SEQUENCE [LARGE SCALE GENOMIC DNA]</scope>
    <source>
        <strain evidence="3">cv. Chardonnay</strain>
        <tissue evidence="2">Leaf</tissue>
    </source>
</reference>
<feature type="chain" id="PRO_5018982631" evidence="1">
    <location>
        <begin position="29"/>
        <end position="987"/>
    </location>
</feature>
<evidence type="ECO:0000256" key="1">
    <source>
        <dbReference type="SAM" id="SignalP"/>
    </source>
</evidence>
<dbReference type="PANTHER" id="PTHR34427:SF5">
    <property type="entry name" value="DUF4283 DOMAIN-CONTAINING PROTEIN"/>
    <property type="match status" value="1"/>
</dbReference>
<keyword evidence="1" id="KW-0732">Signal</keyword>
<evidence type="ECO:0000313" key="2">
    <source>
        <dbReference type="EMBL" id="RVW49936.1"/>
    </source>
</evidence>